<evidence type="ECO:0000256" key="4">
    <source>
        <dbReference type="ARBA" id="ARBA00023136"/>
    </source>
</evidence>
<feature type="compositionally biased region" description="Basic residues" evidence="5">
    <location>
        <begin position="10"/>
        <end position="19"/>
    </location>
</feature>
<feature type="transmembrane region" description="Helical" evidence="6">
    <location>
        <begin position="103"/>
        <end position="124"/>
    </location>
</feature>
<dbReference type="AlphaFoldDB" id="A0A5D4JLG2"/>
<evidence type="ECO:0000313" key="9">
    <source>
        <dbReference type="Proteomes" id="UP000323242"/>
    </source>
</evidence>
<sequence>MADRRDPRPRPARRNRRPGAARQSRAARKGERNGGTTMSRPVDTADTYSRIQVMGWAARAGFADYRTVFTWKTWLLGWFVRMLAQVLFFTTIGHLLGPGQARYLLVGNAVALVALHGLSATASTTWELQNGTLPLLVASPSHPALVLVGRSLFWLPDGVACGLGAVLLLGPLADVRLTVASVTLFTLLLTLVAATSYCLGLFLGSLVLTAVDLRNVVSNASFTVMLIVCGAAVPASALGPVLAGLGTVLPLTHGLLAIRQVLAGEAGLQTAALAGWEILIGACWLVAALLVLGWKARRSRRNGAALFLT</sequence>
<dbReference type="Pfam" id="PF01061">
    <property type="entry name" value="ABC2_membrane"/>
    <property type="match status" value="1"/>
</dbReference>
<evidence type="ECO:0000256" key="5">
    <source>
        <dbReference type="SAM" id="MobiDB-lite"/>
    </source>
</evidence>
<dbReference type="GO" id="GO:0140359">
    <property type="term" value="F:ABC-type transporter activity"/>
    <property type="evidence" value="ECO:0007669"/>
    <property type="project" value="InterPro"/>
</dbReference>
<comment type="subcellular location">
    <subcellularLocation>
        <location evidence="1">Membrane</location>
        <topology evidence="1">Multi-pass membrane protein</topology>
    </subcellularLocation>
</comment>
<evidence type="ECO:0000256" key="1">
    <source>
        <dbReference type="ARBA" id="ARBA00004141"/>
    </source>
</evidence>
<feature type="transmembrane region" description="Helical" evidence="6">
    <location>
        <begin position="216"/>
        <end position="235"/>
    </location>
</feature>
<dbReference type="Proteomes" id="UP000323242">
    <property type="component" value="Unassembled WGS sequence"/>
</dbReference>
<dbReference type="EMBL" id="VSZQ01000029">
    <property type="protein sequence ID" value="TYR65189.1"/>
    <property type="molecule type" value="Genomic_DNA"/>
</dbReference>
<evidence type="ECO:0000259" key="7">
    <source>
        <dbReference type="Pfam" id="PF01061"/>
    </source>
</evidence>
<dbReference type="InterPro" id="IPR013525">
    <property type="entry name" value="ABC2_TM"/>
</dbReference>
<name>A0A5D4JLG2_9ACTN</name>
<keyword evidence="4 6" id="KW-0472">Membrane</keyword>
<keyword evidence="3 6" id="KW-1133">Transmembrane helix</keyword>
<reference evidence="8 9" key="1">
    <citation type="submission" date="2019-08" db="EMBL/GenBank/DDBJ databases">
        <title>Draft genome for granaticin producer strain Streptomyces parvus C05.</title>
        <authorList>
            <person name="Gonzalez-Pimentel J.L."/>
        </authorList>
    </citation>
    <scope>NUCLEOTIDE SEQUENCE [LARGE SCALE GENOMIC DNA]</scope>
    <source>
        <strain evidence="8 9">C05</strain>
    </source>
</reference>
<evidence type="ECO:0000256" key="6">
    <source>
        <dbReference type="SAM" id="Phobius"/>
    </source>
</evidence>
<feature type="domain" description="ABC-2 type transporter transmembrane" evidence="7">
    <location>
        <begin position="70"/>
        <end position="261"/>
    </location>
</feature>
<keyword evidence="2 6" id="KW-0812">Transmembrane</keyword>
<dbReference type="GO" id="GO:0016020">
    <property type="term" value="C:membrane"/>
    <property type="evidence" value="ECO:0007669"/>
    <property type="project" value="UniProtKB-SubCell"/>
</dbReference>
<feature type="transmembrane region" description="Helical" evidence="6">
    <location>
        <begin position="144"/>
        <end position="170"/>
    </location>
</feature>
<proteinExistence type="predicted"/>
<feature type="region of interest" description="Disordered" evidence="5">
    <location>
        <begin position="1"/>
        <end position="42"/>
    </location>
</feature>
<gene>
    <name evidence="8" type="ORF">FY004_07660</name>
</gene>
<evidence type="ECO:0000256" key="2">
    <source>
        <dbReference type="ARBA" id="ARBA00022692"/>
    </source>
</evidence>
<keyword evidence="9" id="KW-1185">Reference proteome</keyword>
<feature type="transmembrane region" description="Helical" evidence="6">
    <location>
        <begin position="182"/>
        <end position="204"/>
    </location>
</feature>
<feature type="transmembrane region" description="Helical" evidence="6">
    <location>
        <begin position="75"/>
        <end position="96"/>
    </location>
</feature>
<protein>
    <submittedName>
        <fullName evidence="8">ABC transporter permease</fullName>
    </submittedName>
</protein>
<evidence type="ECO:0000256" key="3">
    <source>
        <dbReference type="ARBA" id="ARBA00022989"/>
    </source>
</evidence>
<comment type="caution">
    <text evidence="8">The sequence shown here is derived from an EMBL/GenBank/DDBJ whole genome shotgun (WGS) entry which is preliminary data.</text>
</comment>
<accession>A0A5D4JLG2</accession>
<feature type="transmembrane region" description="Helical" evidence="6">
    <location>
        <begin position="274"/>
        <end position="294"/>
    </location>
</feature>
<organism evidence="8 9">
    <name type="scientific">Streptomyces parvus</name>
    <dbReference type="NCBI Taxonomy" id="66428"/>
    <lineage>
        <taxon>Bacteria</taxon>
        <taxon>Bacillati</taxon>
        <taxon>Actinomycetota</taxon>
        <taxon>Actinomycetes</taxon>
        <taxon>Kitasatosporales</taxon>
        <taxon>Streptomycetaceae</taxon>
        <taxon>Streptomyces</taxon>
    </lineage>
</organism>
<evidence type="ECO:0000313" key="8">
    <source>
        <dbReference type="EMBL" id="TYR65189.1"/>
    </source>
</evidence>